<feature type="transmembrane region" description="Helical" evidence="6">
    <location>
        <begin position="164"/>
        <end position="187"/>
    </location>
</feature>
<feature type="transmembrane region" description="Helical" evidence="6">
    <location>
        <begin position="138"/>
        <end position="157"/>
    </location>
</feature>
<name>A0AA49JKD5_9BACT</name>
<evidence type="ECO:0000259" key="7">
    <source>
        <dbReference type="Pfam" id="PF12698"/>
    </source>
</evidence>
<evidence type="ECO:0000256" key="5">
    <source>
        <dbReference type="ARBA" id="ARBA00023136"/>
    </source>
</evidence>
<keyword evidence="3 6" id="KW-0812">Transmembrane</keyword>
<protein>
    <submittedName>
        <fullName evidence="8">Gliding motility-associated ABC transporter permease subunit GldF</fullName>
    </submittedName>
</protein>
<dbReference type="AlphaFoldDB" id="A0AA49JKD5"/>
<feature type="transmembrane region" description="Helical" evidence="6">
    <location>
        <begin position="94"/>
        <end position="118"/>
    </location>
</feature>
<reference evidence="8" key="2">
    <citation type="journal article" date="2024" name="Antonie Van Leeuwenhoek">
        <title>Roseihalotalea indica gen. nov., sp. nov., a halophilic Bacteroidetes from mesopelagic Southwest Indian Ocean with higher carbohydrate metabolic potential.</title>
        <authorList>
            <person name="Chen B."/>
            <person name="Zhang M."/>
            <person name="Lin D."/>
            <person name="Ye J."/>
            <person name="Tang K."/>
        </authorList>
    </citation>
    <scope>NUCLEOTIDE SEQUENCE</scope>
    <source>
        <strain evidence="8">TK19036</strain>
    </source>
</reference>
<evidence type="ECO:0000256" key="3">
    <source>
        <dbReference type="ARBA" id="ARBA00022692"/>
    </source>
</evidence>
<reference evidence="8" key="1">
    <citation type="journal article" date="2023" name="Comput. Struct. Biotechnol. J.">
        <title>Discovery of a novel marine Bacteroidetes with a rich repertoire of carbohydrate-active enzymes.</title>
        <authorList>
            <person name="Chen B."/>
            <person name="Liu G."/>
            <person name="Chen Q."/>
            <person name="Wang H."/>
            <person name="Liu L."/>
            <person name="Tang K."/>
        </authorList>
    </citation>
    <scope>NUCLEOTIDE SEQUENCE</scope>
    <source>
        <strain evidence="8">TK19036</strain>
    </source>
</reference>
<feature type="transmembrane region" description="Helical" evidence="6">
    <location>
        <begin position="12"/>
        <end position="35"/>
    </location>
</feature>
<dbReference type="InterPro" id="IPR051449">
    <property type="entry name" value="ABC-2_transporter_component"/>
</dbReference>
<organism evidence="8">
    <name type="scientific">Roseihalotalea indica</name>
    <dbReference type="NCBI Taxonomy" id="2867963"/>
    <lineage>
        <taxon>Bacteria</taxon>
        <taxon>Pseudomonadati</taxon>
        <taxon>Bacteroidota</taxon>
        <taxon>Cytophagia</taxon>
        <taxon>Cytophagales</taxon>
        <taxon>Catalimonadaceae</taxon>
        <taxon>Roseihalotalea</taxon>
    </lineage>
</organism>
<accession>A0AA49JKD5</accession>
<proteinExistence type="predicted"/>
<feature type="domain" description="ABC-2 type transporter transmembrane" evidence="7">
    <location>
        <begin position="51"/>
        <end position="182"/>
    </location>
</feature>
<evidence type="ECO:0000256" key="6">
    <source>
        <dbReference type="SAM" id="Phobius"/>
    </source>
</evidence>
<dbReference type="PANTHER" id="PTHR30294">
    <property type="entry name" value="MEMBRANE COMPONENT OF ABC TRANSPORTER YHHJ-RELATED"/>
    <property type="match status" value="1"/>
</dbReference>
<dbReference type="NCBIfam" id="TIGR03518">
    <property type="entry name" value="ABC_perm_GldF"/>
    <property type="match status" value="1"/>
</dbReference>
<keyword evidence="5 6" id="KW-0472">Membrane</keyword>
<dbReference type="PANTHER" id="PTHR30294:SF29">
    <property type="entry name" value="MULTIDRUG ABC TRANSPORTER PERMEASE YBHS-RELATED"/>
    <property type="match status" value="1"/>
</dbReference>
<keyword evidence="4 6" id="KW-1133">Transmembrane helix</keyword>
<dbReference type="EMBL" id="CP120682">
    <property type="protein sequence ID" value="WKN40261.1"/>
    <property type="molecule type" value="Genomic_DNA"/>
</dbReference>
<feature type="transmembrane region" description="Helical" evidence="6">
    <location>
        <begin position="55"/>
        <end position="73"/>
    </location>
</feature>
<keyword evidence="2" id="KW-1003">Cell membrane</keyword>
<dbReference type="Pfam" id="PF12698">
    <property type="entry name" value="ABC2_membrane_3"/>
    <property type="match status" value="1"/>
</dbReference>
<evidence type="ECO:0000313" key="8">
    <source>
        <dbReference type="EMBL" id="WKN40261.1"/>
    </source>
</evidence>
<evidence type="ECO:0000256" key="1">
    <source>
        <dbReference type="ARBA" id="ARBA00004651"/>
    </source>
</evidence>
<gene>
    <name evidence="8" type="primary">gldF</name>
    <name evidence="8" type="ORF">K4G66_16330</name>
</gene>
<sequence length="242" mass="26840">MFAIYRKEVNSYLNSLIAYIVMAVFLTGTGLLMWIFPDTSVLTYGFADLSTLFTLGPYVFMFLIPAITMRSFAEEKKAGTMELILTQPVTDLQLILGKYLAAWTIVVFALVPTLIYYISVYQLGNPVGNLDSAGIAGSYIGLILLGGVFTAIGIFASSLTENQVIAFILAVFLCFFLYTGFSSLAGLEVWENSALLVEKLGILYHYDAMSRGLIDSRNLLYFVTVTTLMLLLTQLVLNSRKW</sequence>
<dbReference type="InterPro" id="IPR019860">
    <property type="entry name" value="Motility-assoc_ABC_perm_GldF"/>
</dbReference>
<evidence type="ECO:0000256" key="2">
    <source>
        <dbReference type="ARBA" id="ARBA00022475"/>
    </source>
</evidence>
<evidence type="ECO:0000256" key="4">
    <source>
        <dbReference type="ARBA" id="ARBA00022989"/>
    </source>
</evidence>
<dbReference type="GO" id="GO:0005886">
    <property type="term" value="C:plasma membrane"/>
    <property type="evidence" value="ECO:0007669"/>
    <property type="project" value="UniProtKB-SubCell"/>
</dbReference>
<comment type="subcellular location">
    <subcellularLocation>
        <location evidence="1">Cell membrane</location>
        <topology evidence="1">Multi-pass membrane protein</topology>
    </subcellularLocation>
</comment>
<dbReference type="InterPro" id="IPR013525">
    <property type="entry name" value="ABC2_TM"/>
</dbReference>
<feature type="transmembrane region" description="Helical" evidence="6">
    <location>
        <begin position="219"/>
        <end position="237"/>
    </location>
</feature>
<dbReference type="GO" id="GO:0140359">
    <property type="term" value="F:ABC-type transporter activity"/>
    <property type="evidence" value="ECO:0007669"/>
    <property type="project" value="InterPro"/>
</dbReference>